<feature type="transmembrane region" description="Helical" evidence="8">
    <location>
        <begin position="78"/>
        <end position="96"/>
    </location>
</feature>
<evidence type="ECO:0000256" key="3">
    <source>
        <dbReference type="ARBA" id="ARBA00022989"/>
    </source>
</evidence>
<sequence length="461" mass="52783">MSNNNETYSGNNRKLLVILKPDDNNLTTSDYKRYKQLKTLKYQDTRLLTRTTIKQQQQFIFVVNYFPIITKKLIKQKCLYYIQRLFYYLLTLLLLSNNIQRPVVFLSLSSIRFMSTYANLTYTTTTASTTIRNIKTSSITLKRTTLKINDQCQLINDINIETICSRTCSRSSSPSSYSLQEDNDVEYSTRILLANINLPFCKNYTLIQTLDDNDSISILNTSTTTEQCKEIIDKLRKYDNEAKEATDIFNKYMKAMDCDSNDNRFSINAICDNCKQAYEQWACSIRIPFFYRGNLIQPCKKICDEVERVCPTFRPSDREPFFAGQPIFVCSGELIPNTDYGQIPYCYDTCHLAGSQKSHSSSQSSPSSSLNALTSSTSSSSSTSNMCFEIMLTRQQLASTTSNINTTQSLFYSLINNETNIFSNYSSSALSYRLVNNIYNTLLYFVITIMLSLILSSIISK</sequence>
<evidence type="ECO:0000313" key="9">
    <source>
        <dbReference type="EMBL" id="CAF1531631.1"/>
    </source>
</evidence>
<keyword evidence="5" id="KW-0325">Glycoprotein</keyword>
<dbReference type="PANTHER" id="PTHR15819">
    <property type="entry name" value="TRANSMEMBRANE PROTEIN FAM155"/>
    <property type="match status" value="1"/>
</dbReference>
<evidence type="ECO:0000256" key="5">
    <source>
        <dbReference type="ARBA" id="ARBA00023180"/>
    </source>
</evidence>
<evidence type="ECO:0000256" key="1">
    <source>
        <dbReference type="ARBA" id="ARBA00004141"/>
    </source>
</evidence>
<dbReference type="EMBL" id="CAJNOQ010024842">
    <property type="protein sequence ID" value="CAF1531631.1"/>
    <property type="molecule type" value="Genomic_DNA"/>
</dbReference>
<proteinExistence type="inferred from homology"/>
<dbReference type="GO" id="GO:0098703">
    <property type="term" value="P:calcium ion import across plasma membrane"/>
    <property type="evidence" value="ECO:0007669"/>
    <property type="project" value="InterPro"/>
</dbReference>
<keyword evidence="2 8" id="KW-0812">Transmembrane</keyword>
<evidence type="ECO:0000256" key="6">
    <source>
        <dbReference type="ARBA" id="ARBA00029445"/>
    </source>
</evidence>
<dbReference type="InterPro" id="IPR055288">
    <property type="entry name" value="NALCN_aux_factor_1/2"/>
</dbReference>
<dbReference type="EMBL" id="CAJOBC010090426">
    <property type="protein sequence ID" value="CAF4390879.1"/>
    <property type="molecule type" value="Genomic_DNA"/>
</dbReference>
<dbReference type="GO" id="GO:0005886">
    <property type="term" value="C:plasma membrane"/>
    <property type="evidence" value="ECO:0007669"/>
    <property type="project" value="TreeGrafter"/>
</dbReference>
<evidence type="ECO:0000256" key="8">
    <source>
        <dbReference type="SAM" id="Phobius"/>
    </source>
</evidence>
<dbReference type="Proteomes" id="UP000681722">
    <property type="component" value="Unassembled WGS sequence"/>
</dbReference>
<comment type="subcellular location">
    <subcellularLocation>
        <location evidence="1">Membrane</location>
        <topology evidence="1">Multi-pass membrane protein</topology>
    </subcellularLocation>
</comment>
<keyword evidence="4 8" id="KW-0472">Membrane</keyword>
<feature type="transmembrane region" description="Helical" evidence="8">
    <location>
        <begin position="438"/>
        <end position="459"/>
    </location>
</feature>
<dbReference type="InterPro" id="IPR024338">
    <property type="entry name" value="MID1/Yam8"/>
</dbReference>
<dbReference type="Proteomes" id="UP000663829">
    <property type="component" value="Unassembled WGS sequence"/>
</dbReference>
<feature type="region of interest" description="Disordered" evidence="7">
    <location>
        <begin position="360"/>
        <end position="381"/>
    </location>
</feature>
<dbReference type="Pfam" id="PF12929">
    <property type="entry name" value="Mid1"/>
    <property type="match status" value="1"/>
</dbReference>
<evidence type="ECO:0000313" key="10">
    <source>
        <dbReference type="EMBL" id="CAF4390879.1"/>
    </source>
</evidence>
<gene>
    <name evidence="9" type="ORF">GPM918_LOCUS38087</name>
    <name evidence="10" type="ORF">SRO942_LOCUS38880</name>
</gene>
<evidence type="ECO:0000256" key="2">
    <source>
        <dbReference type="ARBA" id="ARBA00022692"/>
    </source>
</evidence>
<dbReference type="AlphaFoldDB" id="A0A815VDS5"/>
<evidence type="ECO:0000313" key="11">
    <source>
        <dbReference type="Proteomes" id="UP000663829"/>
    </source>
</evidence>
<name>A0A815VDS5_9BILA</name>
<reference evidence="9" key="1">
    <citation type="submission" date="2021-02" db="EMBL/GenBank/DDBJ databases">
        <authorList>
            <person name="Nowell W R."/>
        </authorList>
    </citation>
    <scope>NUCLEOTIDE SEQUENCE</scope>
</reference>
<comment type="caution">
    <text evidence="9">The sequence shown here is derived from an EMBL/GenBank/DDBJ whole genome shotgun (WGS) entry which is preliminary data.</text>
</comment>
<comment type="similarity">
    <text evidence="6">Belongs to the NALF family.</text>
</comment>
<keyword evidence="11" id="KW-1185">Reference proteome</keyword>
<dbReference type="PANTHER" id="PTHR15819:SF11">
    <property type="entry name" value="MID1, ISOFORM A"/>
    <property type="match status" value="1"/>
</dbReference>
<organism evidence="9 11">
    <name type="scientific">Didymodactylos carnosus</name>
    <dbReference type="NCBI Taxonomy" id="1234261"/>
    <lineage>
        <taxon>Eukaryota</taxon>
        <taxon>Metazoa</taxon>
        <taxon>Spiralia</taxon>
        <taxon>Gnathifera</taxon>
        <taxon>Rotifera</taxon>
        <taxon>Eurotatoria</taxon>
        <taxon>Bdelloidea</taxon>
        <taxon>Philodinida</taxon>
        <taxon>Philodinidae</taxon>
        <taxon>Didymodactylos</taxon>
    </lineage>
</organism>
<keyword evidence="3 8" id="KW-1133">Transmembrane helix</keyword>
<dbReference type="OrthoDB" id="10047996at2759"/>
<dbReference type="GO" id="GO:0015275">
    <property type="term" value="F:stretch-activated, monoatomic cation-selective, calcium channel activity"/>
    <property type="evidence" value="ECO:0007669"/>
    <property type="project" value="TreeGrafter"/>
</dbReference>
<accession>A0A815VDS5</accession>
<evidence type="ECO:0000256" key="4">
    <source>
        <dbReference type="ARBA" id="ARBA00023136"/>
    </source>
</evidence>
<protein>
    <submittedName>
        <fullName evidence="9">Uncharacterized protein</fullName>
    </submittedName>
</protein>
<evidence type="ECO:0000256" key="7">
    <source>
        <dbReference type="SAM" id="MobiDB-lite"/>
    </source>
</evidence>